<dbReference type="InterPro" id="IPR002328">
    <property type="entry name" value="ADH_Zn_CS"/>
</dbReference>
<evidence type="ECO:0000259" key="8">
    <source>
        <dbReference type="Pfam" id="PF00107"/>
    </source>
</evidence>
<keyword evidence="3 7" id="KW-0479">Metal-binding</keyword>
<accession>A0A6A6ELW6</accession>
<feature type="domain" description="Alcohol dehydrogenase-like N-terminal" evidence="9">
    <location>
        <begin position="34"/>
        <end position="140"/>
    </location>
</feature>
<dbReference type="InterPro" id="IPR013154">
    <property type="entry name" value="ADH-like_N"/>
</dbReference>
<organism evidence="10 11">
    <name type="scientific">Zopfia rhizophila CBS 207.26</name>
    <dbReference type="NCBI Taxonomy" id="1314779"/>
    <lineage>
        <taxon>Eukaryota</taxon>
        <taxon>Fungi</taxon>
        <taxon>Dikarya</taxon>
        <taxon>Ascomycota</taxon>
        <taxon>Pezizomycotina</taxon>
        <taxon>Dothideomycetes</taxon>
        <taxon>Dothideomycetes incertae sedis</taxon>
        <taxon>Zopfiaceae</taxon>
        <taxon>Zopfia</taxon>
    </lineage>
</organism>
<dbReference type="Proteomes" id="UP000800200">
    <property type="component" value="Unassembled WGS sequence"/>
</dbReference>
<evidence type="ECO:0000259" key="9">
    <source>
        <dbReference type="Pfam" id="PF08240"/>
    </source>
</evidence>
<dbReference type="AlphaFoldDB" id="A0A6A6ELW6"/>
<reference evidence="10" key="1">
    <citation type="journal article" date="2020" name="Stud. Mycol.">
        <title>101 Dothideomycetes genomes: a test case for predicting lifestyles and emergence of pathogens.</title>
        <authorList>
            <person name="Haridas S."/>
            <person name="Albert R."/>
            <person name="Binder M."/>
            <person name="Bloem J."/>
            <person name="Labutti K."/>
            <person name="Salamov A."/>
            <person name="Andreopoulos B."/>
            <person name="Baker S."/>
            <person name="Barry K."/>
            <person name="Bills G."/>
            <person name="Bluhm B."/>
            <person name="Cannon C."/>
            <person name="Castanera R."/>
            <person name="Culley D."/>
            <person name="Daum C."/>
            <person name="Ezra D."/>
            <person name="Gonzalez J."/>
            <person name="Henrissat B."/>
            <person name="Kuo A."/>
            <person name="Liang C."/>
            <person name="Lipzen A."/>
            <person name="Lutzoni F."/>
            <person name="Magnuson J."/>
            <person name="Mondo S."/>
            <person name="Nolan M."/>
            <person name="Ohm R."/>
            <person name="Pangilinan J."/>
            <person name="Park H.-J."/>
            <person name="Ramirez L."/>
            <person name="Alfaro M."/>
            <person name="Sun H."/>
            <person name="Tritt A."/>
            <person name="Yoshinaga Y."/>
            <person name="Zwiers L.-H."/>
            <person name="Turgeon B."/>
            <person name="Goodwin S."/>
            <person name="Spatafora J."/>
            <person name="Crous P."/>
            <person name="Grigoriev I."/>
        </authorList>
    </citation>
    <scope>NUCLEOTIDE SEQUENCE</scope>
    <source>
        <strain evidence="10">CBS 207.26</strain>
    </source>
</reference>
<evidence type="ECO:0000256" key="5">
    <source>
        <dbReference type="ARBA" id="ARBA00023002"/>
    </source>
</evidence>
<evidence type="ECO:0000256" key="1">
    <source>
        <dbReference type="ARBA" id="ARBA00001947"/>
    </source>
</evidence>
<dbReference type="CDD" id="cd08282">
    <property type="entry name" value="PFDH_like"/>
    <property type="match status" value="1"/>
</dbReference>
<sequence>MSLGLNATMRGVVYNGVPFEMTVQDLPVPQIINQTDAIVRITTSAICGSDLHIYRGVSGGTPPWNMGHEAMGYIAEIGSVVSSLSVGDYVIIPDTPSRGHLELNPRMGDYFGNGVDALPQGLQSEYARVPFADDSLIPIPLTRNTTNSTIEADYLTISDIWATAWAALDYSQFKAGDSVAVFGTGPVGLLAAYSAILRGASRVYSIDHVEARLERAASIGAIPINFVESDPVAQILAQEPEGVTRSVDCVGMESLNSRLELEEDIVVQQMVAVTRWHGGLGQVGVHLAQPNSPGAPNGATISPNITFPMSGFFGKGLTFQSGPVDPKEHAAELVELIATGKANPGFISSATIGVEEAPEYYDRFNRVEDIKVYINFP</sequence>
<feature type="domain" description="Alcohol dehydrogenase-like C-terminal" evidence="8">
    <location>
        <begin position="186"/>
        <end position="260"/>
    </location>
</feature>
<comment type="cofactor">
    <cofactor evidence="1 7">
        <name>Zn(2+)</name>
        <dbReference type="ChEBI" id="CHEBI:29105"/>
    </cofactor>
</comment>
<name>A0A6A6ELW6_9PEZI</name>
<keyword evidence="5" id="KW-0560">Oxidoreductase</keyword>
<dbReference type="Pfam" id="PF08240">
    <property type="entry name" value="ADH_N"/>
    <property type="match status" value="1"/>
</dbReference>
<keyword evidence="6" id="KW-0520">NAD</keyword>
<protein>
    <submittedName>
        <fullName evidence="10">GroES-like protein</fullName>
    </submittedName>
</protein>
<evidence type="ECO:0000256" key="2">
    <source>
        <dbReference type="ARBA" id="ARBA00008072"/>
    </source>
</evidence>
<keyword evidence="11" id="KW-1185">Reference proteome</keyword>
<proteinExistence type="inferred from homology"/>
<dbReference type="EMBL" id="ML994618">
    <property type="protein sequence ID" value="KAF2190896.1"/>
    <property type="molecule type" value="Genomic_DNA"/>
</dbReference>
<dbReference type="OrthoDB" id="3941538at2759"/>
<dbReference type="PANTHER" id="PTHR42813">
    <property type="entry name" value="ZINC-TYPE ALCOHOL DEHYDROGENASE-LIKE"/>
    <property type="match status" value="1"/>
</dbReference>
<evidence type="ECO:0000256" key="6">
    <source>
        <dbReference type="ARBA" id="ARBA00023027"/>
    </source>
</evidence>
<dbReference type="GO" id="GO:0008270">
    <property type="term" value="F:zinc ion binding"/>
    <property type="evidence" value="ECO:0007669"/>
    <property type="project" value="InterPro"/>
</dbReference>
<dbReference type="SUPFAM" id="SSF50129">
    <property type="entry name" value="GroES-like"/>
    <property type="match status" value="1"/>
</dbReference>
<comment type="similarity">
    <text evidence="2 7">Belongs to the zinc-containing alcohol dehydrogenase family.</text>
</comment>
<dbReference type="PROSITE" id="PS00059">
    <property type="entry name" value="ADH_ZINC"/>
    <property type="match status" value="1"/>
</dbReference>
<evidence type="ECO:0000256" key="3">
    <source>
        <dbReference type="ARBA" id="ARBA00022723"/>
    </source>
</evidence>
<dbReference type="GO" id="GO:0016491">
    <property type="term" value="F:oxidoreductase activity"/>
    <property type="evidence" value="ECO:0007669"/>
    <property type="project" value="UniProtKB-KW"/>
</dbReference>
<dbReference type="SUPFAM" id="SSF51735">
    <property type="entry name" value="NAD(P)-binding Rossmann-fold domains"/>
    <property type="match status" value="1"/>
</dbReference>
<dbReference type="InterPro" id="IPR036291">
    <property type="entry name" value="NAD(P)-bd_dom_sf"/>
</dbReference>
<evidence type="ECO:0000256" key="7">
    <source>
        <dbReference type="RuleBase" id="RU361277"/>
    </source>
</evidence>
<evidence type="ECO:0000256" key="4">
    <source>
        <dbReference type="ARBA" id="ARBA00022833"/>
    </source>
</evidence>
<gene>
    <name evidence="10" type="ORF">K469DRAFT_559264</name>
</gene>
<dbReference type="Gene3D" id="3.40.50.720">
    <property type="entry name" value="NAD(P)-binding Rossmann-like Domain"/>
    <property type="match status" value="1"/>
</dbReference>
<dbReference type="InterPro" id="IPR013149">
    <property type="entry name" value="ADH-like_C"/>
</dbReference>
<dbReference type="Pfam" id="PF00107">
    <property type="entry name" value="ADH_zinc_N"/>
    <property type="match status" value="1"/>
</dbReference>
<keyword evidence="4 7" id="KW-0862">Zinc</keyword>
<dbReference type="Gene3D" id="3.90.180.10">
    <property type="entry name" value="Medium-chain alcohol dehydrogenases, catalytic domain"/>
    <property type="match status" value="1"/>
</dbReference>
<dbReference type="PANTHER" id="PTHR42813:SF3">
    <property type="entry name" value="GLUTATHIONE-INDEPENDENT FORMALDEHYDE DEHYDROGENASE"/>
    <property type="match status" value="1"/>
</dbReference>
<evidence type="ECO:0000313" key="11">
    <source>
        <dbReference type="Proteomes" id="UP000800200"/>
    </source>
</evidence>
<dbReference type="InterPro" id="IPR011032">
    <property type="entry name" value="GroES-like_sf"/>
</dbReference>
<evidence type="ECO:0000313" key="10">
    <source>
        <dbReference type="EMBL" id="KAF2190896.1"/>
    </source>
</evidence>